<proteinExistence type="predicted"/>
<dbReference type="AlphaFoldDB" id="Q47VU9"/>
<evidence type="ECO:0000256" key="1">
    <source>
        <dbReference type="SAM" id="MobiDB-lite"/>
    </source>
</evidence>
<feature type="region of interest" description="Disordered" evidence="1">
    <location>
        <begin position="65"/>
        <end position="84"/>
    </location>
</feature>
<dbReference type="EMBL" id="CP000083">
    <property type="protein sequence ID" value="AAZ27710.1"/>
    <property type="molecule type" value="Genomic_DNA"/>
</dbReference>
<gene>
    <name evidence="3" type="ordered locus">CPS_4424</name>
</gene>
<dbReference type="InterPro" id="IPR037053">
    <property type="entry name" value="Phage_tail_collar_dom_sf"/>
</dbReference>
<organism evidence="3 4">
    <name type="scientific">Colwellia psychrerythraea (strain 34H / ATCC BAA-681)</name>
    <name type="common">Vibrio psychroerythus</name>
    <dbReference type="NCBI Taxonomy" id="167879"/>
    <lineage>
        <taxon>Bacteria</taxon>
        <taxon>Pseudomonadati</taxon>
        <taxon>Pseudomonadota</taxon>
        <taxon>Gammaproteobacteria</taxon>
        <taxon>Alteromonadales</taxon>
        <taxon>Colwelliaceae</taxon>
        <taxon>Colwellia</taxon>
    </lineage>
</organism>
<dbReference type="SUPFAM" id="SSF88874">
    <property type="entry name" value="Receptor-binding domain of short tail fibre protein gp12"/>
    <property type="match status" value="1"/>
</dbReference>
<dbReference type="Pfam" id="PF07484">
    <property type="entry name" value="Collar"/>
    <property type="match status" value="1"/>
</dbReference>
<dbReference type="Proteomes" id="UP000000547">
    <property type="component" value="Chromosome"/>
</dbReference>
<protein>
    <recommendedName>
        <fullName evidence="2">Phage tail collar domain-containing protein</fullName>
    </recommendedName>
</protein>
<dbReference type="STRING" id="167879.CPS_4424"/>
<feature type="domain" description="Phage tail collar" evidence="2">
    <location>
        <begin position="6"/>
        <end position="61"/>
    </location>
</feature>
<evidence type="ECO:0000313" key="4">
    <source>
        <dbReference type="Proteomes" id="UP000000547"/>
    </source>
</evidence>
<name>Q47VU9_COLP3</name>
<dbReference type="HOGENOM" id="CLU_087872_1_1_6"/>
<evidence type="ECO:0000259" key="2">
    <source>
        <dbReference type="Pfam" id="PF07484"/>
    </source>
</evidence>
<reference evidence="3" key="1">
    <citation type="journal article" date="2005" name="Proc. Natl. Acad. Sci. U.S.A.">
        <title>The psychrophilic lifestyle as revealed by the genome sequence of Colwellia psychrerythraea 34H through genomic and proteomic analyses.</title>
        <authorList>
            <person name="Methe B.A."/>
            <person name="Nelson K.E."/>
            <person name="Deming J.W."/>
            <person name="Momen B."/>
            <person name="Melamud E."/>
            <person name="Zhang X."/>
            <person name="Moult J."/>
            <person name="Madupu R."/>
            <person name="Nelson W.C."/>
            <person name="Dodson R.J."/>
            <person name="Brinkac L.M."/>
            <person name="Daugherty S.C."/>
            <person name="Durkin A.S."/>
            <person name="DeBoy R.T."/>
            <person name="Kolonay J.F."/>
            <person name="Sullivan S.A."/>
            <person name="Zhou L."/>
            <person name="Davidsen T.M."/>
            <person name="Wu M."/>
            <person name="Huston A.L."/>
            <person name="Lewis M."/>
            <person name="Weaver B."/>
            <person name="Weidman J.F."/>
            <person name="Khouri H."/>
            <person name="Utterback T.R."/>
            <person name="Feldblyum T.V."/>
            <person name="Fraser C.M."/>
        </authorList>
    </citation>
    <scope>NUCLEOTIDE SEQUENCE [LARGE SCALE GENOMIC DNA]</scope>
    <source>
        <strain evidence="3">34H</strain>
    </source>
</reference>
<dbReference type="KEGG" id="cps:CPS_4424"/>
<accession>Q47VU9</accession>
<dbReference type="Gene3D" id="3.90.1340.10">
    <property type="entry name" value="Phage tail collar domain"/>
    <property type="match status" value="1"/>
</dbReference>
<evidence type="ECO:0000313" key="3">
    <source>
        <dbReference type="EMBL" id="AAZ27710.1"/>
    </source>
</evidence>
<sequence length="181" mass="18610">MEPFIGQILMFGGNFAPRGWALCDGQLLSISSNTALFSILGTTYGGDGRTSFGLPDLRGRVAMHNGNGPGLSSRRLGEKSGTESNTLAQGNLPAHNHSVAALAKCKGGAGNANTAVGNVWSNDAGVSSATYSNADADADMAAAAINVQEADIGNSQPVNNVQPFQVVNYIIALQGVFPSRN</sequence>
<dbReference type="InterPro" id="IPR011083">
    <property type="entry name" value="Phage_tail_collar_dom"/>
</dbReference>